<dbReference type="Pfam" id="PF03464">
    <property type="entry name" value="eRF1_2"/>
    <property type="match status" value="4"/>
</dbReference>
<gene>
    <name evidence="3" type="ORF">C7M84_023715</name>
</gene>
<evidence type="ECO:0000259" key="2">
    <source>
        <dbReference type="Pfam" id="PF03464"/>
    </source>
</evidence>
<feature type="compositionally biased region" description="Basic and acidic residues" evidence="1">
    <location>
        <begin position="91"/>
        <end position="100"/>
    </location>
</feature>
<feature type="domain" description="eRF1" evidence="2">
    <location>
        <begin position="379"/>
        <end position="433"/>
    </location>
</feature>
<protein>
    <submittedName>
        <fullName evidence="3">Eukaryotic release factor 1</fullName>
    </submittedName>
</protein>
<dbReference type="Gene3D" id="3.30.420.60">
    <property type="entry name" value="eRF1 domain 2"/>
    <property type="match status" value="5"/>
</dbReference>
<sequence length="1167" mass="128967">MKGACKRPPSLQAKTTDMAKALATELSREKLTSALERASKALKKKLADLFEPDNIPSIVEELLRLDLVGLPRADVAKDALLDLSLRDEAQGQQDVRDQSVRRKTNASQLKSGDYDAESTYGFVVIQGDHHTIAVGTVNAFEIKFNREFGIANKHGRGGQSQNRFARLAEESRQNHLRADSSPIVDAIVVAGPGPMKADFVDSLPRRWHPLTFEQTVTTTQAGQTGLQQLVAHMKEACSTVSGGPEPPHEGRRVQTPPFFASQDNKDMAKALAQKLSREKLTSALERASKALKKKLADLFEPDNIPSIEDEDIELKTVDVHSLRQDLVGLPRADVAKDALLDLSLRDEAQGQQDVRDQSVRRKTNASQLKSGDYDAESTYGFVVIQGDHHTIAVGTVNAFEIKFNREFGIANKHGRGGQSQNRFARLAEESRQKPPSGRLRAHGQSISRVGLLSYRGRHRGGRPRTHESGLRGQPPAPLAPSDLRADRDHHAGGPDGAAAAGGAHEGGVFNGGPEPPHEGRRVQTPPFFASQDNKDMAKALAQKLSREKLTSALERASKALKKKLADLFEPDNIPSIVEELLRLTLWGCLGRTSPRTRYSICPFGFWNSSRRATERARTPALKSTYGFVVIQGDHHTIAVGTVNAFEIKFNREFGIANKHGRGGQSQNRFARLAEESRQNHLRADSSPIVDAIVVAGPGPMKADFVDSLPRRWHPLTFEQTVTTTQAGQTGLQQLVAHMKEACSTVRPRAAPMKADACKRPPSLQAKTTRTWRRRWHTEALAREKLTSALERASKALKKKLADLFEPDNIPSIEDEDIELKTVDVHSLRQDLVGLLGADVAKDALLDLSLRDEAQETTGRERSVGEEEDEASQLKSGDYDAESTYGFVVIQGDHHTIAVGTVNAFEIKFNREFGIANKAWARRQSQNRFRQDSSPIVDAIVVAGPGPMKADFVDSLPRRWHPLTFEQTVTTTQAGQTGLQQQLVAHMKEACSTIRRPRAAHEGRRVQTPPFFASQDNKDMAQALAQKLSREKLTSALERASKALKKKLADLFEPDNIPSIVEELLRRSSRTTGRERSVVRRKTNASQLKSGDYDAESTYGFVVIQGDHHTIAVGTVNAFEIKFQSEFGIANKHGRGGQSQNRFARLAEESRQNHLRAVYERMDRAFLG</sequence>
<feature type="region of interest" description="Disordered" evidence="1">
    <location>
        <begin position="91"/>
        <end position="110"/>
    </location>
</feature>
<feature type="region of interest" description="Disordered" evidence="1">
    <location>
        <begin position="349"/>
        <end position="371"/>
    </location>
</feature>
<feature type="region of interest" description="Disordered" evidence="1">
    <location>
        <begin position="854"/>
        <end position="876"/>
    </location>
</feature>
<feature type="domain" description="eRF1" evidence="2">
    <location>
        <begin position="120"/>
        <end position="236"/>
    </location>
</feature>
<dbReference type="PANTHER" id="PTHR10113">
    <property type="entry name" value="PEPTIDE CHAIN RELEASE FACTOR SUBUNIT 1"/>
    <property type="match status" value="1"/>
</dbReference>
<feature type="domain" description="eRF1" evidence="2">
    <location>
        <begin position="1098"/>
        <end position="1166"/>
    </location>
</feature>
<organism evidence="3 4">
    <name type="scientific">Penaeus vannamei</name>
    <name type="common">Whiteleg shrimp</name>
    <name type="synonym">Litopenaeus vannamei</name>
    <dbReference type="NCBI Taxonomy" id="6689"/>
    <lineage>
        <taxon>Eukaryota</taxon>
        <taxon>Metazoa</taxon>
        <taxon>Ecdysozoa</taxon>
        <taxon>Arthropoda</taxon>
        <taxon>Crustacea</taxon>
        <taxon>Multicrustacea</taxon>
        <taxon>Malacostraca</taxon>
        <taxon>Eumalacostraca</taxon>
        <taxon>Eucarida</taxon>
        <taxon>Decapoda</taxon>
        <taxon>Dendrobranchiata</taxon>
        <taxon>Penaeoidea</taxon>
        <taxon>Penaeidae</taxon>
        <taxon>Penaeus</taxon>
    </lineage>
</organism>
<accession>A0A3R7PDV5</accession>
<dbReference type="InterPro" id="IPR042226">
    <property type="entry name" value="eFR1_2_sf"/>
</dbReference>
<evidence type="ECO:0000313" key="4">
    <source>
        <dbReference type="Proteomes" id="UP000283509"/>
    </source>
</evidence>
<feature type="compositionally biased region" description="Basic and acidic residues" evidence="1">
    <location>
        <begin position="483"/>
        <end position="492"/>
    </location>
</feature>
<evidence type="ECO:0000256" key="1">
    <source>
        <dbReference type="SAM" id="MobiDB-lite"/>
    </source>
</evidence>
<feature type="domain" description="eRF1" evidence="2">
    <location>
        <begin position="625"/>
        <end position="741"/>
    </location>
</feature>
<name>A0A3R7PDV5_PENVA</name>
<dbReference type="AlphaFoldDB" id="A0A3R7PDV5"/>
<dbReference type="OrthoDB" id="7197670at2759"/>
<dbReference type="Proteomes" id="UP000283509">
    <property type="component" value="Unassembled WGS sequence"/>
</dbReference>
<reference evidence="3 4" key="2">
    <citation type="submission" date="2019-01" db="EMBL/GenBank/DDBJ databases">
        <title>The decoding of complex shrimp genome reveals the adaptation for benthos swimmer, frequently molting mechanism and breeding impact on genome.</title>
        <authorList>
            <person name="Sun Y."/>
            <person name="Gao Y."/>
            <person name="Yu Y."/>
        </authorList>
    </citation>
    <scope>NUCLEOTIDE SEQUENCE [LARGE SCALE GENOMIC DNA]</scope>
    <source>
        <tissue evidence="3">Muscle</tissue>
    </source>
</reference>
<feature type="compositionally biased region" description="Basic and acidic residues" evidence="1">
    <location>
        <begin position="349"/>
        <end position="359"/>
    </location>
</feature>
<dbReference type="InterPro" id="IPR004403">
    <property type="entry name" value="Peptide_chain-rel_eRF1/aRF1"/>
</dbReference>
<dbReference type="InterPro" id="IPR005141">
    <property type="entry name" value="eRF1_2"/>
</dbReference>
<dbReference type="EMBL" id="QCYY01000736">
    <property type="protein sequence ID" value="ROT83109.1"/>
    <property type="molecule type" value="Genomic_DNA"/>
</dbReference>
<reference evidence="3 4" key="1">
    <citation type="submission" date="2018-04" db="EMBL/GenBank/DDBJ databases">
        <authorList>
            <person name="Zhang X."/>
            <person name="Yuan J."/>
            <person name="Li F."/>
            <person name="Xiang J."/>
        </authorList>
    </citation>
    <scope>NUCLEOTIDE SEQUENCE [LARGE SCALE GENOMIC DNA]</scope>
    <source>
        <tissue evidence="3">Muscle</tissue>
    </source>
</reference>
<dbReference type="SUPFAM" id="SSF53137">
    <property type="entry name" value="Translational machinery components"/>
    <property type="match status" value="5"/>
</dbReference>
<proteinExistence type="predicted"/>
<dbReference type="GO" id="GO:0003747">
    <property type="term" value="F:translation release factor activity"/>
    <property type="evidence" value="ECO:0007669"/>
    <property type="project" value="InterPro"/>
</dbReference>
<evidence type="ECO:0000313" key="3">
    <source>
        <dbReference type="EMBL" id="ROT83109.1"/>
    </source>
</evidence>
<feature type="region of interest" description="Disordered" evidence="1">
    <location>
        <begin position="426"/>
        <end position="520"/>
    </location>
</feature>
<comment type="caution">
    <text evidence="3">The sequence shown here is derived from an EMBL/GenBank/DDBJ whole genome shotgun (WGS) entry which is preliminary data.</text>
</comment>
<feature type="compositionally biased region" description="Basic and acidic residues" evidence="1">
    <location>
        <begin position="854"/>
        <end position="864"/>
    </location>
</feature>
<keyword evidence="4" id="KW-1185">Reference proteome</keyword>
<dbReference type="STRING" id="6689.A0A3R7PDV5"/>